<organism evidence="5 6">
    <name type="scientific">Malassezia brasiliensis</name>
    <dbReference type="NCBI Taxonomy" id="1821822"/>
    <lineage>
        <taxon>Eukaryota</taxon>
        <taxon>Fungi</taxon>
        <taxon>Dikarya</taxon>
        <taxon>Basidiomycota</taxon>
        <taxon>Ustilaginomycotina</taxon>
        <taxon>Malasseziomycetes</taxon>
        <taxon>Malasseziales</taxon>
        <taxon>Malasseziaceae</taxon>
        <taxon>Malassezia</taxon>
    </lineage>
</organism>
<gene>
    <name evidence="5" type="ORF">MBRA1_003319</name>
</gene>
<feature type="transmembrane region" description="Helical" evidence="3">
    <location>
        <begin position="86"/>
        <end position="109"/>
    </location>
</feature>
<evidence type="ECO:0000256" key="2">
    <source>
        <dbReference type="SAM" id="MobiDB-lite"/>
    </source>
</evidence>
<name>A0AAF0DXB7_9BASI</name>
<keyword evidence="6" id="KW-1185">Reference proteome</keyword>
<protein>
    <recommendedName>
        <fullName evidence="4">Cytochrome b5 heme-binding domain-containing protein</fullName>
    </recommendedName>
</protein>
<keyword evidence="3" id="KW-1133">Transmembrane helix</keyword>
<evidence type="ECO:0000313" key="6">
    <source>
        <dbReference type="Proteomes" id="UP001216638"/>
    </source>
</evidence>
<proteinExistence type="inferred from homology"/>
<evidence type="ECO:0000256" key="1">
    <source>
        <dbReference type="ARBA" id="ARBA00038357"/>
    </source>
</evidence>
<dbReference type="AlphaFoldDB" id="A0AAF0DXB7"/>
<dbReference type="PANTHER" id="PTHR10281">
    <property type="entry name" value="MEMBRANE-ASSOCIATED PROGESTERONE RECEPTOR COMPONENT-RELATED"/>
    <property type="match status" value="1"/>
</dbReference>
<dbReference type="GO" id="GO:0016020">
    <property type="term" value="C:membrane"/>
    <property type="evidence" value="ECO:0007669"/>
    <property type="project" value="TreeGrafter"/>
</dbReference>
<evidence type="ECO:0000313" key="5">
    <source>
        <dbReference type="EMBL" id="WFC96656.1"/>
    </source>
</evidence>
<feature type="domain" description="Cytochrome b5 heme-binding" evidence="4">
    <location>
        <begin position="134"/>
        <end position="231"/>
    </location>
</feature>
<keyword evidence="3" id="KW-0472">Membrane</keyword>
<dbReference type="InterPro" id="IPR001199">
    <property type="entry name" value="Cyt_B5-like_heme/steroid-bd"/>
</dbReference>
<dbReference type="Proteomes" id="UP001216638">
    <property type="component" value="Chromosome 4"/>
</dbReference>
<reference evidence="5" key="1">
    <citation type="submission" date="2023-03" db="EMBL/GenBank/DDBJ databases">
        <title>Mating type loci evolution in Malassezia.</title>
        <authorList>
            <person name="Coelho M.A."/>
        </authorList>
    </citation>
    <scope>NUCLEOTIDE SEQUENCE</scope>
    <source>
        <strain evidence="5">CBS 14135</strain>
    </source>
</reference>
<dbReference type="PANTHER" id="PTHR10281:SF76">
    <property type="entry name" value="CALCUTTA CUP-RELATED"/>
    <property type="match status" value="1"/>
</dbReference>
<dbReference type="InterPro" id="IPR036400">
    <property type="entry name" value="Cyt_B5-like_heme/steroid_sf"/>
</dbReference>
<feature type="region of interest" description="Disordered" evidence="2">
    <location>
        <begin position="232"/>
        <end position="254"/>
    </location>
</feature>
<comment type="similarity">
    <text evidence="1">Belongs to the cytochrome b5 family. MAPR subfamily.</text>
</comment>
<accession>A0AAF0DXB7</accession>
<dbReference type="GO" id="GO:0012505">
    <property type="term" value="C:endomembrane system"/>
    <property type="evidence" value="ECO:0007669"/>
    <property type="project" value="TreeGrafter"/>
</dbReference>
<dbReference type="InterPro" id="IPR050577">
    <property type="entry name" value="MAPR/NEUFC/NENF-like"/>
</dbReference>
<sequence>MTSDANEKANSSPAQPETAKEERRDIDPSTGRSVPYKKANQPFLVHQRYLAKQARKEELKKARAEGRTLPPSELDDFDDDAPIARFFGITFLVAFVAIGIAVLSGLFFADDPLWGYRGKWSNWRTYIPAEQHVFTPDRLMVFNGDDDSLPVLLSIKGDVFDVSAGRMHYRNGSPYHNLAGRDASRAFVTGCFTTHLTHDLRGLSRQQLDALDNWHKFFNEHHTYYKVGRARLPPIDPDSPVPEPCKTSRGQKPA</sequence>
<keyword evidence="3" id="KW-0812">Transmembrane</keyword>
<dbReference type="SMART" id="SM01117">
    <property type="entry name" value="Cyt-b5"/>
    <property type="match status" value="1"/>
</dbReference>
<feature type="compositionally biased region" description="Basic and acidic residues" evidence="2">
    <location>
        <begin position="18"/>
        <end position="27"/>
    </location>
</feature>
<evidence type="ECO:0000259" key="4">
    <source>
        <dbReference type="SMART" id="SM01117"/>
    </source>
</evidence>
<dbReference type="EMBL" id="CP119954">
    <property type="protein sequence ID" value="WFC96656.1"/>
    <property type="molecule type" value="Genomic_DNA"/>
</dbReference>
<feature type="compositionally biased region" description="Polar residues" evidence="2">
    <location>
        <begin position="1"/>
        <end position="15"/>
    </location>
</feature>
<evidence type="ECO:0000256" key="3">
    <source>
        <dbReference type="SAM" id="Phobius"/>
    </source>
</evidence>
<dbReference type="Pfam" id="PF00173">
    <property type="entry name" value="Cyt-b5"/>
    <property type="match status" value="1"/>
</dbReference>
<dbReference type="Gene3D" id="3.10.120.10">
    <property type="entry name" value="Cytochrome b5-like heme/steroid binding domain"/>
    <property type="match status" value="1"/>
</dbReference>
<dbReference type="SUPFAM" id="SSF55856">
    <property type="entry name" value="Cytochrome b5-like heme/steroid binding domain"/>
    <property type="match status" value="1"/>
</dbReference>
<feature type="compositionally biased region" description="Pro residues" evidence="2">
    <location>
        <begin position="234"/>
        <end position="243"/>
    </location>
</feature>
<feature type="region of interest" description="Disordered" evidence="2">
    <location>
        <begin position="1"/>
        <end position="40"/>
    </location>
</feature>